<evidence type="ECO:0000313" key="3">
    <source>
        <dbReference type="Proteomes" id="UP001153069"/>
    </source>
</evidence>
<dbReference type="InterPro" id="IPR027417">
    <property type="entry name" value="P-loop_NTPase"/>
</dbReference>
<dbReference type="Gene3D" id="3.40.50.300">
    <property type="entry name" value="P-loop containing nucleotide triphosphate hydrolases"/>
    <property type="match status" value="1"/>
</dbReference>
<dbReference type="EMBL" id="CAICTM010000331">
    <property type="protein sequence ID" value="CAB9508068.1"/>
    <property type="molecule type" value="Genomic_DNA"/>
</dbReference>
<organism evidence="2 3">
    <name type="scientific">Seminavis robusta</name>
    <dbReference type="NCBI Taxonomy" id="568900"/>
    <lineage>
        <taxon>Eukaryota</taxon>
        <taxon>Sar</taxon>
        <taxon>Stramenopiles</taxon>
        <taxon>Ochrophyta</taxon>
        <taxon>Bacillariophyta</taxon>
        <taxon>Bacillariophyceae</taxon>
        <taxon>Bacillariophycidae</taxon>
        <taxon>Naviculales</taxon>
        <taxon>Naviculaceae</taxon>
        <taxon>Seminavis</taxon>
    </lineage>
</organism>
<dbReference type="GO" id="GO:0003924">
    <property type="term" value="F:GTPase activity"/>
    <property type="evidence" value="ECO:0007669"/>
    <property type="project" value="InterPro"/>
</dbReference>
<accession>A0A9N8DS73</accession>
<dbReference type="Pfam" id="PF00009">
    <property type="entry name" value="GTP_EFTU"/>
    <property type="match status" value="1"/>
</dbReference>
<dbReference type="SUPFAM" id="SSF52540">
    <property type="entry name" value="P-loop containing nucleoside triphosphate hydrolases"/>
    <property type="match status" value="1"/>
</dbReference>
<evidence type="ECO:0000313" key="2">
    <source>
        <dbReference type="EMBL" id="CAB9508068.1"/>
    </source>
</evidence>
<dbReference type="AlphaFoldDB" id="A0A9N8DS73"/>
<evidence type="ECO:0000259" key="1">
    <source>
        <dbReference type="Pfam" id="PF00009"/>
    </source>
</evidence>
<dbReference type="InterPro" id="IPR005225">
    <property type="entry name" value="Small_GTP-bd"/>
</dbReference>
<name>A0A9N8DS73_9STRA</name>
<sequence>MMSSPWSKIKVALLGHVSVGKTTVLNAILALRLPQSLSSGQKEEIKNADKVHQEVAKSNKELREAQKIEEKWFNVGCDPLCEMRKNTSLFLVDIPGINEADSNSIYMNYVQENWKNFDSVVVVMDARQGVNTEEQVGLLRLIKQNLSNRKHLPVIVLFNKVDDPDDSGHKTQTRLLHNQVDVALQSMQNGTPSSFQLKALHEKSNALEKDMGAIKQAFWSRYQSSKKKSIGAFKSDPKVEVLAEPATFLQEYAAFAASVGWENEVKLVKKCFCELVSEQICVVINK</sequence>
<keyword evidence="3" id="KW-1185">Reference proteome</keyword>
<protein>
    <recommendedName>
        <fullName evidence="1">Tr-type G domain-containing protein</fullName>
    </recommendedName>
</protein>
<proteinExistence type="predicted"/>
<feature type="domain" description="Tr-type G" evidence="1">
    <location>
        <begin position="9"/>
        <end position="180"/>
    </location>
</feature>
<gene>
    <name evidence="2" type="ORF">SEMRO_332_G119330.1</name>
</gene>
<dbReference type="NCBIfam" id="TIGR00231">
    <property type="entry name" value="small_GTP"/>
    <property type="match status" value="1"/>
</dbReference>
<comment type="caution">
    <text evidence="2">The sequence shown here is derived from an EMBL/GenBank/DDBJ whole genome shotgun (WGS) entry which is preliminary data.</text>
</comment>
<reference evidence="2" key="1">
    <citation type="submission" date="2020-06" db="EMBL/GenBank/DDBJ databases">
        <authorList>
            <consortium name="Plant Systems Biology data submission"/>
        </authorList>
    </citation>
    <scope>NUCLEOTIDE SEQUENCE</scope>
    <source>
        <strain evidence="2">D6</strain>
    </source>
</reference>
<dbReference type="InterPro" id="IPR000795">
    <property type="entry name" value="T_Tr_GTP-bd_dom"/>
</dbReference>
<dbReference type="Proteomes" id="UP001153069">
    <property type="component" value="Unassembled WGS sequence"/>
</dbReference>
<dbReference type="GO" id="GO:0005525">
    <property type="term" value="F:GTP binding"/>
    <property type="evidence" value="ECO:0007669"/>
    <property type="project" value="InterPro"/>
</dbReference>